<keyword evidence="3" id="KW-0677">Repeat</keyword>
<evidence type="ECO:0000256" key="5">
    <source>
        <dbReference type="ARBA" id="ARBA00022833"/>
    </source>
</evidence>
<sequence length="455" mass="51657">MKERMVFGRIFAVQEMDEDGTDHCIRLPATNGPRPYKCEVCQRSFREVATLRKHEQLHRADRPYVCTTCGKSFLWSSNLKVHERVHTGERPYKCKICHRCFTQSNDLRRHERNVHMRGKLGNQRAPAARPTGQVNMAAYHAFAMQQRALLQHALTYESMIQTSSVSQHHIFPGQPRPNSQMMSLPQALKSRDGTSAISTSTDRDKDQSSPVKLEQVTPPHSPPEQGQVEHLKPETRYSLSENYSQMSSSNMVHSPSSSIPTSTFTSQNEGIITRNRNGSITPQSSGLVSPVSTNFRCMPERLSMTSLPQATLPPISSLYNGSSFDRVIDLSVNKSVSSEESEDNESKGGNSVRSKSPPMSETESEEKRHVTTTSETPVSDSGIHHCAHCNIIFNDFTMFHLHQSLHSPEEEDPFVCPSCHRRCQDRIEFMFHMVWHVKYPHTIPNYEPFRDNFIS</sequence>
<evidence type="ECO:0000313" key="12">
    <source>
        <dbReference type="EMBL" id="CAC5384910.1"/>
    </source>
</evidence>
<dbReference type="EMBL" id="CACVKT020003671">
    <property type="protein sequence ID" value="CAC5384910.1"/>
    <property type="molecule type" value="Genomic_DNA"/>
</dbReference>
<name>A0A6J8BP90_MYTCO</name>
<evidence type="ECO:0000256" key="10">
    <source>
        <dbReference type="SAM" id="MobiDB-lite"/>
    </source>
</evidence>
<dbReference type="PROSITE" id="PS50157">
    <property type="entry name" value="ZINC_FINGER_C2H2_2"/>
    <property type="match status" value="4"/>
</dbReference>
<proteinExistence type="predicted"/>
<dbReference type="SMART" id="SM00355">
    <property type="entry name" value="ZnF_C2H2"/>
    <property type="match status" value="5"/>
</dbReference>
<evidence type="ECO:0000256" key="4">
    <source>
        <dbReference type="ARBA" id="ARBA00022771"/>
    </source>
</evidence>
<organism evidence="12 13">
    <name type="scientific">Mytilus coruscus</name>
    <name type="common">Sea mussel</name>
    <dbReference type="NCBI Taxonomy" id="42192"/>
    <lineage>
        <taxon>Eukaryota</taxon>
        <taxon>Metazoa</taxon>
        <taxon>Spiralia</taxon>
        <taxon>Lophotrochozoa</taxon>
        <taxon>Mollusca</taxon>
        <taxon>Bivalvia</taxon>
        <taxon>Autobranchia</taxon>
        <taxon>Pteriomorphia</taxon>
        <taxon>Mytilida</taxon>
        <taxon>Mytiloidea</taxon>
        <taxon>Mytilidae</taxon>
        <taxon>Mytilinae</taxon>
        <taxon>Mytilus</taxon>
    </lineage>
</organism>
<evidence type="ECO:0000256" key="7">
    <source>
        <dbReference type="ARBA" id="ARBA00023163"/>
    </source>
</evidence>
<feature type="domain" description="C2H2-type" evidence="11">
    <location>
        <begin position="36"/>
        <end position="63"/>
    </location>
</feature>
<gene>
    <name evidence="12" type="ORF">MCOR_20510</name>
</gene>
<dbReference type="Gene3D" id="3.30.160.60">
    <property type="entry name" value="Classic Zinc Finger"/>
    <property type="match status" value="4"/>
</dbReference>
<feature type="compositionally biased region" description="Polar residues" evidence="10">
    <location>
        <begin position="352"/>
        <end position="361"/>
    </location>
</feature>
<dbReference type="Proteomes" id="UP000507470">
    <property type="component" value="Unassembled WGS sequence"/>
</dbReference>
<keyword evidence="2" id="KW-0479">Metal-binding</keyword>
<evidence type="ECO:0000256" key="2">
    <source>
        <dbReference type="ARBA" id="ARBA00022723"/>
    </source>
</evidence>
<dbReference type="GO" id="GO:0000981">
    <property type="term" value="F:DNA-binding transcription factor activity, RNA polymerase II-specific"/>
    <property type="evidence" value="ECO:0007669"/>
    <property type="project" value="TreeGrafter"/>
</dbReference>
<feature type="domain" description="C2H2-type" evidence="11">
    <location>
        <begin position="384"/>
        <end position="411"/>
    </location>
</feature>
<evidence type="ECO:0000256" key="3">
    <source>
        <dbReference type="ARBA" id="ARBA00022737"/>
    </source>
</evidence>
<dbReference type="InterPro" id="IPR050717">
    <property type="entry name" value="C2H2-ZF_Transcription_Reg"/>
</dbReference>
<dbReference type="Pfam" id="PF00096">
    <property type="entry name" value="zf-C2H2"/>
    <property type="match status" value="3"/>
</dbReference>
<dbReference type="AlphaFoldDB" id="A0A6J8BP90"/>
<evidence type="ECO:0000256" key="9">
    <source>
        <dbReference type="PROSITE-ProRule" id="PRU00042"/>
    </source>
</evidence>
<evidence type="ECO:0000256" key="1">
    <source>
        <dbReference type="ARBA" id="ARBA00004123"/>
    </source>
</evidence>
<dbReference type="InterPro" id="IPR036236">
    <property type="entry name" value="Znf_C2H2_sf"/>
</dbReference>
<dbReference type="GO" id="GO:0005634">
    <property type="term" value="C:nucleus"/>
    <property type="evidence" value="ECO:0007669"/>
    <property type="project" value="UniProtKB-SubCell"/>
</dbReference>
<keyword evidence="4 9" id="KW-0863">Zinc-finger</keyword>
<evidence type="ECO:0000259" key="11">
    <source>
        <dbReference type="PROSITE" id="PS50157"/>
    </source>
</evidence>
<keyword evidence="8" id="KW-0539">Nucleus</keyword>
<feature type="region of interest" description="Disordered" evidence="10">
    <location>
        <begin position="187"/>
        <end position="264"/>
    </location>
</feature>
<dbReference type="OrthoDB" id="6077919at2759"/>
<dbReference type="SUPFAM" id="SSF57667">
    <property type="entry name" value="beta-beta-alpha zinc fingers"/>
    <property type="match status" value="2"/>
</dbReference>
<comment type="subcellular location">
    <subcellularLocation>
        <location evidence="1">Nucleus</location>
    </subcellularLocation>
</comment>
<accession>A0A6J8BP90</accession>
<keyword evidence="6" id="KW-0805">Transcription regulation</keyword>
<evidence type="ECO:0000313" key="13">
    <source>
        <dbReference type="Proteomes" id="UP000507470"/>
    </source>
</evidence>
<feature type="compositionally biased region" description="Low complexity" evidence="10">
    <location>
        <begin position="244"/>
        <end position="264"/>
    </location>
</feature>
<protein>
    <recommendedName>
        <fullName evidence="11">C2H2-type domain-containing protein</fullName>
    </recommendedName>
</protein>
<feature type="region of interest" description="Disordered" evidence="10">
    <location>
        <begin position="335"/>
        <end position="380"/>
    </location>
</feature>
<feature type="domain" description="C2H2-type" evidence="11">
    <location>
        <begin position="64"/>
        <end position="91"/>
    </location>
</feature>
<keyword evidence="5" id="KW-0862">Zinc</keyword>
<feature type="domain" description="C2H2-type" evidence="11">
    <location>
        <begin position="92"/>
        <end position="120"/>
    </location>
</feature>
<dbReference type="PROSITE" id="PS00028">
    <property type="entry name" value="ZINC_FINGER_C2H2_1"/>
    <property type="match status" value="4"/>
</dbReference>
<reference evidence="12 13" key="1">
    <citation type="submission" date="2020-06" db="EMBL/GenBank/DDBJ databases">
        <authorList>
            <person name="Li R."/>
            <person name="Bekaert M."/>
        </authorList>
    </citation>
    <scope>NUCLEOTIDE SEQUENCE [LARGE SCALE GENOMIC DNA]</scope>
    <source>
        <strain evidence="13">wild</strain>
    </source>
</reference>
<dbReference type="FunFam" id="3.30.160.60:FF:000446">
    <property type="entry name" value="Zinc finger protein"/>
    <property type="match status" value="1"/>
</dbReference>
<dbReference type="PANTHER" id="PTHR14196:SF12">
    <property type="entry name" value="ZINC FINGER PROTEIN 208-LIKE"/>
    <property type="match status" value="1"/>
</dbReference>
<keyword evidence="13" id="KW-1185">Reference proteome</keyword>
<keyword evidence="7" id="KW-0804">Transcription</keyword>
<dbReference type="GO" id="GO:0008270">
    <property type="term" value="F:zinc ion binding"/>
    <property type="evidence" value="ECO:0007669"/>
    <property type="project" value="UniProtKB-KW"/>
</dbReference>
<dbReference type="GO" id="GO:0000977">
    <property type="term" value="F:RNA polymerase II transcription regulatory region sequence-specific DNA binding"/>
    <property type="evidence" value="ECO:0007669"/>
    <property type="project" value="TreeGrafter"/>
</dbReference>
<dbReference type="InterPro" id="IPR013087">
    <property type="entry name" value="Znf_C2H2_type"/>
</dbReference>
<evidence type="ECO:0000256" key="8">
    <source>
        <dbReference type="ARBA" id="ARBA00023242"/>
    </source>
</evidence>
<dbReference type="FunFam" id="3.30.160.60:FF:001730">
    <property type="entry name" value="zinc finger protein 660"/>
    <property type="match status" value="1"/>
</dbReference>
<dbReference type="FunFam" id="3.30.160.60:FF:001289">
    <property type="entry name" value="Zinc finger protein 574"/>
    <property type="match status" value="1"/>
</dbReference>
<evidence type="ECO:0000256" key="6">
    <source>
        <dbReference type="ARBA" id="ARBA00023015"/>
    </source>
</evidence>
<dbReference type="PANTHER" id="PTHR14196">
    <property type="entry name" value="ODD-SKIPPED - RELATED"/>
    <property type="match status" value="1"/>
</dbReference>